<dbReference type="CDD" id="cd00688">
    <property type="entry name" value="ISOPREN_C2_like"/>
    <property type="match status" value="1"/>
</dbReference>
<evidence type="ECO:0000313" key="3">
    <source>
        <dbReference type="Proteomes" id="UP000001882"/>
    </source>
</evidence>
<sequence>MDTQDLTREYLSSSQLHDGSWGRGEPVICARALYALQGHAPEDIIIKGLKYLESTQEPDGHFGRKPGTYTDAANTAYTMIVLNRFDYGKASLPISKGIMWLLENQNEDGSWGPNAHKKGFTTTLCLRALHTFYLSGIRRFAKGLDYSMEYVKSLSFEDEPVTHVYGPVLNLMRIGYLDDVIKEKFIEYSWTVARDSIGDGRISDVASLLGTLKALEEEEISSVIEEWLPAVQNADGGFGKIVDTPSDPGTTALVLLAFSNKF</sequence>
<proteinExistence type="predicted"/>
<dbReference type="InterPro" id="IPR032696">
    <property type="entry name" value="SQ_cyclase_C"/>
</dbReference>
<dbReference type="AlphaFoldDB" id="D1YZ66"/>
<dbReference type="EMBL" id="AP011532">
    <property type="protein sequence ID" value="BAI61738.1"/>
    <property type="molecule type" value="Genomic_DNA"/>
</dbReference>
<dbReference type="RefSeq" id="WP_012900417.1">
    <property type="nucleotide sequence ID" value="NC_013665.1"/>
</dbReference>
<dbReference type="KEGG" id="mpd:MCP_1666"/>
<accession>D1YZ66</accession>
<dbReference type="eggNOG" id="arCOG03396">
    <property type="taxonomic scope" value="Archaea"/>
</dbReference>
<feature type="domain" description="Squalene cyclase C-terminal" evidence="1">
    <location>
        <begin position="40"/>
        <end position="115"/>
    </location>
</feature>
<protein>
    <recommendedName>
        <fullName evidence="1">Squalene cyclase C-terminal domain-containing protein</fullName>
    </recommendedName>
</protein>
<dbReference type="Pfam" id="PF13243">
    <property type="entry name" value="SQHop_cyclase_C"/>
    <property type="match status" value="1"/>
</dbReference>
<reference evidence="2 3" key="2">
    <citation type="journal article" date="2008" name="Int. J. Syst. Evol. Microbiol.">
        <title>Methanocella paludicola gen. nov., sp. nov., a methane-producing archaeon, the first isolate of the lineage 'Rice Cluster I', and proposal of the new archaeal order Methanocellales ord. nov.</title>
        <authorList>
            <person name="Sakai S."/>
            <person name="Imachi H."/>
            <person name="Hanada S."/>
            <person name="Ohashi A."/>
            <person name="Harada H."/>
            <person name="Kamagata Y."/>
        </authorList>
    </citation>
    <scope>NUCLEOTIDE SEQUENCE [LARGE SCALE GENOMIC DNA]</scope>
    <source>
        <strain evidence="3">DSM 17711 / JCM 13418 / NBRC 101707 / SANAE</strain>
    </source>
</reference>
<dbReference type="Gene3D" id="1.50.10.20">
    <property type="match status" value="1"/>
</dbReference>
<dbReference type="STRING" id="304371.MCP_1666"/>
<dbReference type="GeneID" id="8681576"/>
<name>D1YZ66_METPS</name>
<evidence type="ECO:0000313" key="2">
    <source>
        <dbReference type="EMBL" id="BAI61738.1"/>
    </source>
</evidence>
<reference evidence="2 3" key="1">
    <citation type="journal article" date="2007" name="Appl. Environ. Microbiol.">
        <title>Isolation of key methanogens for global methane emission from rice paddy fields: a novel isolate affiliated with the clone cluster rice cluster I.</title>
        <authorList>
            <person name="Sakai S."/>
            <person name="Imachi H."/>
            <person name="Sekiguchi Y."/>
            <person name="Ohashi A."/>
            <person name="Harada H."/>
            <person name="Kamagata Y."/>
        </authorList>
    </citation>
    <scope>NUCLEOTIDE SEQUENCE [LARGE SCALE GENOMIC DNA]</scope>
    <source>
        <strain evidence="3">DSM 17711 / JCM 13418 / NBRC 101707 / SANAE</strain>
    </source>
</reference>
<dbReference type="Proteomes" id="UP000001882">
    <property type="component" value="Chromosome"/>
</dbReference>
<dbReference type="InterPro" id="IPR008930">
    <property type="entry name" value="Terpenoid_cyclase/PrenylTrfase"/>
</dbReference>
<dbReference type="OrthoDB" id="147665at2157"/>
<dbReference type="InParanoid" id="D1YZ66"/>
<reference evidence="3" key="3">
    <citation type="journal article" date="2011" name="PLoS ONE">
        <title>Genome sequence of a mesophilic hydrogenotrophic methanogen Methanocella paludicola, the first cultivated representative of the order Methanocellales.</title>
        <authorList>
            <person name="Sakai S."/>
            <person name="Takaki Y."/>
            <person name="Shimamura S."/>
            <person name="Sekine M."/>
            <person name="Tajima T."/>
            <person name="Kosugi H."/>
            <person name="Ichikawa N."/>
            <person name="Tasumi E."/>
            <person name="Hiraki A.T."/>
            <person name="Shimizu A."/>
            <person name="Kato Y."/>
            <person name="Nishiko R."/>
            <person name="Mori K."/>
            <person name="Fujita N."/>
            <person name="Imachi H."/>
            <person name="Takai K."/>
        </authorList>
    </citation>
    <scope>NUCLEOTIDE SEQUENCE [LARGE SCALE GENOMIC DNA]</scope>
    <source>
        <strain evidence="3">DSM 17711 / JCM 13418 / NBRC 101707 / SANAE</strain>
    </source>
</reference>
<gene>
    <name evidence="2" type="ordered locus">MCP_1666</name>
</gene>
<evidence type="ECO:0000259" key="1">
    <source>
        <dbReference type="Pfam" id="PF13243"/>
    </source>
</evidence>
<keyword evidence="3" id="KW-1185">Reference proteome</keyword>
<organism evidence="2 3">
    <name type="scientific">Methanocella paludicola (strain DSM 17711 / JCM 13418 / NBRC 101707 / SANAE)</name>
    <dbReference type="NCBI Taxonomy" id="304371"/>
    <lineage>
        <taxon>Archaea</taxon>
        <taxon>Methanobacteriati</taxon>
        <taxon>Methanobacteriota</taxon>
        <taxon>Stenosarchaea group</taxon>
        <taxon>Methanomicrobia</taxon>
        <taxon>Methanocellales</taxon>
        <taxon>Methanocellaceae</taxon>
        <taxon>Methanocella</taxon>
    </lineage>
</organism>
<dbReference type="SUPFAM" id="SSF48239">
    <property type="entry name" value="Terpenoid cyclases/Protein prenyltransferases"/>
    <property type="match status" value="1"/>
</dbReference>